<dbReference type="Proteomes" id="UP001157502">
    <property type="component" value="Chromosome 12"/>
</dbReference>
<dbReference type="EMBL" id="CM055739">
    <property type="protein sequence ID" value="KAJ8004062.1"/>
    <property type="molecule type" value="Genomic_DNA"/>
</dbReference>
<evidence type="ECO:0000313" key="2">
    <source>
        <dbReference type="Proteomes" id="UP001157502"/>
    </source>
</evidence>
<comment type="caution">
    <text evidence="1">The sequence shown here is derived from an EMBL/GenBank/DDBJ whole genome shotgun (WGS) entry which is preliminary data.</text>
</comment>
<name>A0ACC2GKH8_DALPE</name>
<organism evidence="1 2">
    <name type="scientific">Dallia pectoralis</name>
    <name type="common">Alaska blackfish</name>
    <dbReference type="NCBI Taxonomy" id="75939"/>
    <lineage>
        <taxon>Eukaryota</taxon>
        <taxon>Metazoa</taxon>
        <taxon>Chordata</taxon>
        <taxon>Craniata</taxon>
        <taxon>Vertebrata</taxon>
        <taxon>Euteleostomi</taxon>
        <taxon>Actinopterygii</taxon>
        <taxon>Neopterygii</taxon>
        <taxon>Teleostei</taxon>
        <taxon>Protacanthopterygii</taxon>
        <taxon>Esociformes</taxon>
        <taxon>Umbridae</taxon>
        <taxon>Dallia</taxon>
    </lineage>
</organism>
<proteinExistence type="predicted"/>
<evidence type="ECO:0000313" key="1">
    <source>
        <dbReference type="EMBL" id="KAJ8004062.1"/>
    </source>
</evidence>
<gene>
    <name evidence="1" type="ORF">DPEC_G00154890</name>
</gene>
<reference evidence="1" key="1">
    <citation type="submission" date="2021-05" db="EMBL/GenBank/DDBJ databases">
        <authorList>
            <person name="Pan Q."/>
            <person name="Jouanno E."/>
            <person name="Zahm M."/>
            <person name="Klopp C."/>
            <person name="Cabau C."/>
            <person name="Louis A."/>
            <person name="Berthelot C."/>
            <person name="Parey E."/>
            <person name="Roest Crollius H."/>
            <person name="Montfort J."/>
            <person name="Robinson-Rechavi M."/>
            <person name="Bouchez O."/>
            <person name="Lampietro C."/>
            <person name="Lopez Roques C."/>
            <person name="Donnadieu C."/>
            <person name="Postlethwait J."/>
            <person name="Bobe J."/>
            <person name="Dillon D."/>
            <person name="Chandos A."/>
            <person name="von Hippel F."/>
            <person name="Guiguen Y."/>
        </authorList>
    </citation>
    <scope>NUCLEOTIDE SEQUENCE</scope>
    <source>
        <strain evidence="1">YG-Jan2019</strain>
    </source>
</reference>
<accession>A0ACC2GKH8</accession>
<keyword evidence="2" id="KW-1185">Reference proteome</keyword>
<protein>
    <submittedName>
        <fullName evidence="1">Uncharacterized protein</fullName>
    </submittedName>
</protein>
<sequence>MEDISGEDVLKMGSFNNEEASNSVKEWLNLNSLCHWANRSEVRGEASDLAGPSFCSAAVEDPELLGNSSVMLWLLVLLLPRVGYSTSTQNLLHPDNDHIDGVDAMKKRPQIYYCRSLDMEDFTCWWHPLDNSSESDGNVTYSLTYTVPKWPVRECPDYVTGGPNSCHFDRSHTGVWVIYCMTVHARTSHRVFSSQEHCLDVAEIVKTEPPVDLAYTLLNSSVEEAGHTVLVTWAYPTHIHPGWISLEFELQYRPIAKSNTWKTRRSETETDLELRDMPVGEYMIRARCRSRKQGIWSDWSATLLLSIPAKSSPGKPLTQLPVTMSVTGVGLVVLLIIGFGIIPQGKRIKTFLLPPIPKPHISGIDPLLLKKGSIDEINHHLISFHGYQPPSYSEEVWDSVSMDGNQPLQGLPGVLGARTEEYSLALPRSAIHGQPLVQDTSGLSSSLSTPVSALYCRAPLEDFPTVWAWPTTNLAQPELLAFSGTDYSVMVEPKHQAAPPSSAQDFYTCVNVLGEGGEVHLVPCLSSRPKPSMRVQPEEELTRGRPEKSRQLFDYTANQIEASGRAPEKREVETESVEQCEMAVPLLPETSSTPGNKV</sequence>